<name>A0A3S0AY25_9FLAO</name>
<evidence type="ECO:0000313" key="2">
    <source>
        <dbReference type="Proteomes" id="UP000267585"/>
    </source>
</evidence>
<dbReference type="Proteomes" id="UP000267585">
    <property type="component" value="Unassembled WGS sequence"/>
</dbReference>
<dbReference type="RefSeq" id="WP_126162736.1">
    <property type="nucleotide sequence ID" value="NZ_RQPJ01000008.1"/>
</dbReference>
<protein>
    <submittedName>
        <fullName evidence="1">Uncharacterized protein</fullName>
    </submittedName>
</protein>
<dbReference type="EMBL" id="RQPJ01000008">
    <property type="protein sequence ID" value="RTE53003.1"/>
    <property type="molecule type" value="Genomic_DNA"/>
</dbReference>
<keyword evidence="2" id="KW-1185">Reference proteome</keyword>
<dbReference type="PROSITE" id="PS51257">
    <property type="entry name" value="PROKAR_LIPOPROTEIN"/>
    <property type="match status" value="1"/>
</dbReference>
<dbReference type="OrthoDB" id="1417969at2"/>
<gene>
    <name evidence="1" type="ORF">EHW67_12525</name>
</gene>
<sequence length="169" mass="18570">MKNALIFLLSLALFSCDDGDLQIETINFDDSDIQYCGSSVTTGTTLFFKLVGSEALILTLESGALKNEASDGEVSYALSSNTKITYRIFSDDVSENYFCDTIPVTDPTVIEEIEATSGYVLITTVQKVEDDVTSYEHSIRLSEITLINNSNDQRITDLSINDFGTVTTQ</sequence>
<dbReference type="AlphaFoldDB" id="A0A3S0AY25"/>
<accession>A0A3S0AY25</accession>
<comment type="caution">
    <text evidence="1">The sequence shown here is derived from an EMBL/GenBank/DDBJ whole genome shotgun (WGS) entry which is preliminary data.</text>
</comment>
<reference evidence="1 2" key="1">
    <citation type="submission" date="2018-11" db="EMBL/GenBank/DDBJ databases">
        <title>Arenibacter aquaticus sp.nov., a marine bacterium isolated from surface seawater in the South China Sea.</title>
        <authorList>
            <person name="Guo J."/>
            <person name="Sun J."/>
        </authorList>
    </citation>
    <scope>NUCLEOTIDE SEQUENCE [LARGE SCALE GENOMIC DNA]</scope>
    <source>
        <strain evidence="1 2">GUO666</strain>
    </source>
</reference>
<organism evidence="1 2">
    <name type="scientific">Arenibacter aquaticus</name>
    <dbReference type="NCBI Taxonomy" id="2489054"/>
    <lineage>
        <taxon>Bacteria</taxon>
        <taxon>Pseudomonadati</taxon>
        <taxon>Bacteroidota</taxon>
        <taxon>Flavobacteriia</taxon>
        <taxon>Flavobacteriales</taxon>
        <taxon>Flavobacteriaceae</taxon>
        <taxon>Arenibacter</taxon>
    </lineage>
</organism>
<proteinExistence type="predicted"/>
<evidence type="ECO:0000313" key="1">
    <source>
        <dbReference type="EMBL" id="RTE53003.1"/>
    </source>
</evidence>